<evidence type="ECO:0000313" key="2">
    <source>
        <dbReference type="Proteomes" id="UP000005839"/>
    </source>
</evidence>
<dbReference type="PANTHER" id="PTHR35368">
    <property type="entry name" value="HYDROPEROXIDE REDUCTASE"/>
    <property type="match status" value="1"/>
</dbReference>
<name>A9CV85_9GAMM</name>
<dbReference type="AlphaFoldDB" id="A9CV85"/>
<proteinExistence type="predicted"/>
<sequence>MAVKARNFTIIVDEPPMLGGEDQGPNPVEYALSAIVGCLNVTGYILAKEMGFTINKLEIKASGRLNPACFLGKVTDDRAGYKGIDIDFVIEAEADTETLEHWMNQVKLRCPVSDNFANITPITVRLKIAEPI</sequence>
<evidence type="ECO:0008006" key="3">
    <source>
        <dbReference type="Google" id="ProtNLM"/>
    </source>
</evidence>
<dbReference type="PANTHER" id="PTHR35368:SF1">
    <property type="entry name" value="HYDROPEROXIDE REDUCTASE"/>
    <property type="match status" value="1"/>
</dbReference>
<dbReference type="Gene3D" id="3.30.300.20">
    <property type="match status" value="1"/>
</dbReference>
<dbReference type="InterPro" id="IPR003718">
    <property type="entry name" value="OsmC/Ohr_fam"/>
</dbReference>
<keyword evidence="2" id="KW-1185">Reference proteome</keyword>
<dbReference type="InterPro" id="IPR015946">
    <property type="entry name" value="KH_dom-like_a/b"/>
</dbReference>
<dbReference type="InterPro" id="IPR036102">
    <property type="entry name" value="OsmC/Ohrsf"/>
</dbReference>
<evidence type="ECO:0000313" key="1">
    <source>
        <dbReference type="EMBL" id="EDQ02812.1"/>
    </source>
</evidence>
<dbReference type="Pfam" id="PF02566">
    <property type="entry name" value="OsmC"/>
    <property type="match status" value="1"/>
</dbReference>
<reference evidence="1 2" key="1">
    <citation type="submission" date="2007-10" db="EMBL/GenBank/DDBJ databases">
        <authorList>
            <person name="Yayanos A."/>
            <person name="Ferriera S."/>
            <person name="Johnson J."/>
            <person name="Kravitz S."/>
            <person name="Halpern A."/>
            <person name="Remington K."/>
            <person name="Beeson K."/>
            <person name="Tran B."/>
            <person name="Rogers Y.-H."/>
            <person name="Friedman R."/>
            <person name="Venter J.C."/>
        </authorList>
    </citation>
    <scope>NUCLEOTIDE SEQUENCE [LARGE SCALE GENOMIC DNA]</scope>
    <source>
        <strain evidence="1 2">KT99</strain>
    </source>
</reference>
<protein>
    <recommendedName>
        <fullName evidence="3">OsmC family protein</fullName>
    </recommendedName>
</protein>
<accession>A9CV85</accession>
<gene>
    <name evidence="1" type="ORF">KT99_06587</name>
</gene>
<dbReference type="EMBL" id="ABIC01000001">
    <property type="protein sequence ID" value="EDQ02812.1"/>
    <property type="molecule type" value="Genomic_DNA"/>
</dbReference>
<dbReference type="SUPFAM" id="SSF82784">
    <property type="entry name" value="OsmC-like"/>
    <property type="match status" value="1"/>
</dbReference>
<dbReference type="Proteomes" id="UP000005839">
    <property type="component" value="Unassembled WGS sequence"/>
</dbReference>
<organism evidence="1 2">
    <name type="scientific">Shewanella benthica KT99</name>
    <dbReference type="NCBI Taxonomy" id="314608"/>
    <lineage>
        <taxon>Bacteria</taxon>
        <taxon>Pseudomonadati</taxon>
        <taxon>Pseudomonadota</taxon>
        <taxon>Gammaproteobacteria</taxon>
        <taxon>Alteromonadales</taxon>
        <taxon>Shewanellaceae</taxon>
        <taxon>Shewanella</taxon>
    </lineage>
</organism>
<comment type="caution">
    <text evidence="1">The sequence shown here is derived from an EMBL/GenBank/DDBJ whole genome shotgun (WGS) entry which is preliminary data.</text>
</comment>
<dbReference type="InterPro" id="IPR052924">
    <property type="entry name" value="OsmC/Ohr_hydroprdx_reductase"/>
</dbReference>